<proteinExistence type="predicted"/>
<reference evidence="4 5" key="2">
    <citation type="journal article" date="2015" name="Stand. Genomic Sci.">
        <title>High quality draft genomic sequence of Arenimonas donghaensis DSM 18148(T).</title>
        <authorList>
            <person name="Chen F."/>
            <person name="Wang H."/>
            <person name="Cao Y."/>
            <person name="Li X."/>
            <person name="Wang G."/>
        </authorList>
    </citation>
    <scope>NUCLEOTIDE SEQUENCE [LARGE SCALE GENOMIC DNA]</scope>
    <source>
        <strain evidence="4 5">HO3-R19</strain>
    </source>
</reference>
<evidence type="ECO:0000256" key="2">
    <source>
        <dbReference type="ARBA" id="ARBA00023315"/>
    </source>
</evidence>
<feature type="domain" description="N-acetyltransferase" evidence="3">
    <location>
        <begin position="19"/>
        <end position="181"/>
    </location>
</feature>
<protein>
    <recommendedName>
        <fullName evidence="3">N-acetyltransferase domain-containing protein</fullName>
    </recommendedName>
</protein>
<gene>
    <name evidence="4" type="ORF">N788_03010</name>
</gene>
<sequence length="189" mass="20472">MNSQATDAAEGGVSPPPALAFRAATPADAAAIVALVESAYRGDASRVGWTTEADLLDGRRTGADDVLAQIGRPQSRMLLAERTGELLACAHVAVEGGAGYFGMFSVRPGLQGGGIGGRVLAEAERIARDEFGMAVMRMTVIDLREELIAWYERRGYRRTGIKKPFPYGDERFGLPRRDDLRFEVLEKTL</sequence>
<reference evidence="5" key="1">
    <citation type="submission" date="2013-08" db="EMBL/GenBank/DDBJ databases">
        <title>Genome sequencing of Arenimonas donghaensis.</title>
        <authorList>
            <person name="Chen F."/>
            <person name="Wang G."/>
        </authorList>
    </citation>
    <scope>NUCLEOTIDE SEQUENCE [LARGE SCALE GENOMIC DNA]</scope>
    <source>
        <strain evidence="5">HO3-R19</strain>
    </source>
</reference>
<evidence type="ECO:0000259" key="3">
    <source>
        <dbReference type="PROSITE" id="PS51186"/>
    </source>
</evidence>
<organism evidence="4 5">
    <name type="scientific">Arenimonas donghaensis DSM 18148 = HO3-R19</name>
    <dbReference type="NCBI Taxonomy" id="1121014"/>
    <lineage>
        <taxon>Bacteria</taxon>
        <taxon>Pseudomonadati</taxon>
        <taxon>Pseudomonadota</taxon>
        <taxon>Gammaproteobacteria</taxon>
        <taxon>Lysobacterales</taxon>
        <taxon>Lysobacteraceae</taxon>
        <taxon>Arenimonas</taxon>
    </lineage>
</organism>
<keyword evidence="2" id="KW-0012">Acyltransferase</keyword>
<evidence type="ECO:0000313" key="5">
    <source>
        <dbReference type="Proteomes" id="UP000029085"/>
    </source>
</evidence>
<dbReference type="InterPro" id="IPR000182">
    <property type="entry name" value="GNAT_dom"/>
</dbReference>
<dbReference type="GO" id="GO:0016747">
    <property type="term" value="F:acyltransferase activity, transferring groups other than amino-acyl groups"/>
    <property type="evidence" value="ECO:0007669"/>
    <property type="project" value="InterPro"/>
</dbReference>
<accession>A0A087MI91</accession>
<comment type="caution">
    <text evidence="4">The sequence shown here is derived from an EMBL/GenBank/DDBJ whole genome shotgun (WGS) entry which is preliminary data.</text>
</comment>
<dbReference type="RefSeq" id="WP_051924441.1">
    <property type="nucleotide sequence ID" value="NZ_AVCJ01000012.1"/>
</dbReference>
<dbReference type="AlphaFoldDB" id="A0A087MI91"/>
<evidence type="ECO:0000313" key="4">
    <source>
        <dbReference type="EMBL" id="KFL36594.1"/>
    </source>
</evidence>
<dbReference type="Gene3D" id="3.40.630.30">
    <property type="match status" value="1"/>
</dbReference>
<dbReference type="SUPFAM" id="SSF55729">
    <property type="entry name" value="Acyl-CoA N-acyltransferases (Nat)"/>
    <property type="match status" value="1"/>
</dbReference>
<dbReference type="PANTHER" id="PTHR43877">
    <property type="entry name" value="AMINOALKYLPHOSPHONATE N-ACETYLTRANSFERASE-RELATED-RELATED"/>
    <property type="match status" value="1"/>
</dbReference>
<dbReference type="PATRIC" id="fig|1121014.3.peg.1279"/>
<dbReference type="InterPro" id="IPR050832">
    <property type="entry name" value="Bact_Acetyltransf"/>
</dbReference>
<dbReference type="STRING" id="1121014.N788_03010"/>
<dbReference type="EMBL" id="AVCJ01000012">
    <property type="protein sequence ID" value="KFL36594.1"/>
    <property type="molecule type" value="Genomic_DNA"/>
</dbReference>
<dbReference type="PROSITE" id="PS51186">
    <property type="entry name" value="GNAT"/>
    <property type="match status" value="1"/>
</dbReference>
<dbReference type="OrthoDB" id="119501at2"/>
<evidence type="ECO:0000256" key="1">
    <source>
        <dbReference type="ARBA" id="ARBA00022679"/>
    </source>
</evidence>
<dbReference type="Pfam" id="PF00583">
    <property type="entry name" value="Acetyltransf_1"/>
    <property type="match status" value="1"/>
</dbReference>
<name>A0A087MI91_9GAMM</name>
<keyword evidence="1" id="KW-0808">Transferase</keyword>
<dbReference type="Proteomes" id="UP000029085">
    <property type="component" value="Unassembled WGS sequence"/>
</dbReference>
<dbReference type="InterPro" id="IPR016181">
    <property type="entry name" value="Acyl_CoA_acyltransferase"/>
</dbReference>
<keyword evidence="5" id="KW-1185">Reference proteome</keyword>